<gene>
    <name evidence="1" type="ORF">GCM10022240_08470</name>
</gene>
<dbReference type="EMBL" id="BAABAF010000002">
    <property type="protein sequence ID" value="GAA3758019.1"/>
    <property type="molecule type" value="Genomic_DNA"/>
</dbReference>
<sequence>MTGARTDGALGLWVLTEAVCGWERAGMPVLAGPVEATALGNILVQARAAGFVSGSLESLRDLVARTHAPRRFDPRS</sequence>
<evidence type="ECO:0000313" key="2">
    <source>
        <dbReference type="Proteomes" id="UP001500540"/>
    </source>
</evidence>
<comment type="caution">
    <text evidence="1">The sequence shown here is derived from an EMBL/GenBank/DDBJ whole genome shotgun (WGS) entry which is preliminary data.</text>
</comment>
<name>A0ABP7G8W4_9MICO</name>
<evidence type="ECO:0000313" key="1">
    <source>
        <dbReference type="EMBL" id="GAA3758019.1"/>
    </source>
</evidence>
<proteinExistence type="predicted"/>
<keyword evidence="2" id="KW-1185">Reference proteome</keyword>
<dbReference type="Proteomes" id="UP001500540">
    <property type="component" value="Unassembled WGS sequence"/>
</dbReference>
<organism evidence="1 2">
    <name type="scientific">Microbacterium kribbense</name>
    <dbReference type="NCBI Taxonomy" id="433645"/>
    <lineage>
        <taxon>Bacteria</taxon>
        <taxon>Bacillati</taxon>
        <taxon>Actinomycetota</taxon>
        <taxon>Actinomycetes</taxon>
        <taxon>Micrococcales</taxon>
        <taxon>Microbacteriaceae</taxon>
        <taxon>Microbacterium</taxon>
    </lineage>
</organism>
<protein>
    <submittedName>
        <fullName evidence="1">Uncharacterized protein</fullName>
    </submittedName>
</protein>
<accession>A0ABP7G8W4</accession>
<dbReference type="Gene3D" id="3.30.420.40">
    <property type="match status" value="1"/>
</dbReference>
<reference evidence="2" key="1">
    <citation type="journal article" date="2019" name="Int. J. Syst. Evol. Microbiol.">
        <title>The Global Catalogue of Microorganisms (GCM) 10K type strain sequencing project: providing services to taxonomists for standard genome sequencing and annotation.</title>
        <authorList>
            <consortium name="The Broad Institute Genomics Platform"/>
            <consortium name="The Broad Institute Genome Sequencing Center for Infectious Disease"/>
            <person name="Wu L."/>
            <person name="Ma J."/>
        </authorList>
    </citation>
    <scope>NUCLEOTIDE SEQUENCE [LARGE SCALE GENOMIC DNA]</scope>
    <source>
        <strain evidence="2">JCM 16950</strain>
    </source>
</reference>